<dbReference type="PANTHER" id="PTHR30614">
    <property type="entry name" value="MEMBRANE COMPONENT OF AMINO ACID ABC TRANSPORTER"/>
    <property type="match status" value="1"/>
</dbReference>
<evidence type="ECO:0000313" key="12">
    <source>
        <dbReference type="Proteomes" id="UP000830542"/>
    </source>
</evidence>
<reference evidence="10" key="1">
    <citation type="journal article" date="2014" name="Int. J. Syst. Evol. Microbiol.">
        <title>Complete genome sequence of Corynebacterium casei LMG S-19264T (=DSM 44701T), isolated from a smear-ripened cheese.</title>
        <authorList>
            <consortium name="US DOE Joint Genome Institute (JGI-PGF)"/>
            <person name="Walter F."/>
            <person name="Albersmeier A."/>
            <person name="Kalinowski J."/>
            <person name="Ruckert C."/>
        </authorList>
    </citation>
    <scope>NUCLEOTIDE SEQUENCE</scope>
    <source>
        <strain evidence="10">JCM 12289</strain>
    </source>
</reference>
<keyword evidence="2 8" id="KW-0813">Transport</keyword>
<evidence type="ECO:0000256" key="7">
    <source>
        <dbReference type="ARBA" id="ARBA00023136"/>
    </source>
</evidence>
<dbReference type="GO" id="GO:0022857">
    <property type="term" value="F:transmembrane transporter activity"/>
    <property type="evidence" value="ECO:0007669"/>
    <property type="project" value="InterPro"/>
</dbReference>
<evidence type="ECO:0000256" key="8">
    <source>
        <dbReference type="RuleBase" id="RU363032"/>
    </source>
</evidence>
<evidence type="ECO:0000256" key="6">
    <source>
        <dbReference type="ARBA" id="ARBA00022989"/>
    </source>
</evidence>
<feature type="transmembrane region" description="Helical" evidence="8">
    <location>
        <begin position="83"/>
        <end position="110"/>
    </location>
</feature>
<protein>
    <submittedName>
        <fullName evidence="10">Amino acid ABC transporter permease</fullName>
    </submittedName>
</protein>
<dbReference type="EMBL" id="CP095005">
    <property type="protein sequence ID" value="UOO95206.1"/>
    <property type="molecule type" value="Genomic_DNA"/>
</dbReference>
<evidence type="ECO:0000256" key="4">
    <source>
        <dbReference type="ARBA" id="ARBA00022692"/>
    </source>
</evidence>
<dbReference type="EMBL" id="BAAADN010000082">
    <property type="protein sequence ID" value="GAA0475337.1"/>
    <property type="molecule type" value="Genomic_DNA"/>
</dbReference>
<dbReference type="PANTHER" id="PTHR30614:SF0">
    <property type="entry name" value="L-CYSTINE TRANSPORT SYSTEM PERMEASE PROTEIN TCYL"/>
    <property type="match status" value="1"/>
</dbReference>
<dbReference type="Gene3D" id="1.10.3720.10">
    <property type="entry name" value="MetI-like"/>
    <property type="match status" value="1"/>
</dbReference>
<feature type="transmembrane region" description="Helical" evidence="8">
    <location>
        <begin position="122"/>
        <end position="142"/>
    </location>
</feature>
<gene>
    <name evidence="10" type="ORF">GCM10008985_34670</name>
    <name evidence="11" type="ORF">MUK72_00450</name>
</gene>
<dbReference type="AlphaFoldDB" id="A0AAV3SLR2"/>
<dbReference type="InterPro" id="IPR035906">
    <property type="entry name" value="MetI-like_sf"/>
</dbReference>
<feature type="transmembrane region" description="Helical" evidence="8">
    <location>
        <begin position="225"/>
        <end position="244"/>
    </location>
</feature>
<feature type="transmembrane region" description="Helical" evidence="8">
    <location>
        <begin position="45"/>
        <end position="71"/>
    </location>
</feature>
<dbReference type="Pfam" id="PF00528">
    <property type="entry name" value="BPD_transp_1"/>
    <property type="match status" value="1"/>
</dbReference>
<reference evidence="10" key="3">
    <citation type="submission" date="2023-12" db="EMBL/GenBank/DDBJ databases">
        <authorList>
            <person name="Sun Q."/>
            <person name="Inoue M."/>
        </authorList>
    </citation>
    <scope>NUCLEOTIDE SEQUENCE</scope>
    <source>
        <strain evidence="10">JCM 12289</strain>
    </source>
</reference>
<accession>A0AAV3SLR2</accession>
<sequence length="263" mass="27733">MLPGTGVVGAVTVGSLELSIWTIAQLGSDTCGSLPPDVAFICENVGYLAGGLVLTIALTIASLLVGLVAGFPAGAIEVYGGRYASLAVEVVGTVFRGTPIVVILIFAYFVVPITDWFPIQRLLPVGGAFVAAVVGLGLRSAAYQSQLFRGTLQSVDEGQMEAARAVGLSKLGAIRHVIVPQALRRSVPGFQNEFTIVLKDTSVAIAIGLAELFTRSQDLFVQRTTAVTEVILLISAVYFVMTFGTNRALEYLNDYYAIPGEST</sequence>
<evidence type="ECO:0000256" key="3">
    <source>
        <dbReference type="ARBA" id="ARBA00022475"/>
    </source>
</evidence>
<dbReference type="RefSeq" id="WP_244702611.1">
    <property type="nucleotide sequence ID" value="NZ_BAAADN010000082.1"/>
</dbReference>
<evidence type="ECO:0000259" key="9">
    <source>
        <dbReference type="PROSITE" id="PS50928"/>
    </source>
</evidence>
<dbReference type="Proteomes" id="UP001500962">
    <property type="component" value="Unassembled WGS sequence"/>
</dbReference>
<name>A0AAV3SLR2_HALDO</name>
<evidence type="ECO:0000256" key="1">
    <source>
        <dbReference type="ARBA" id="ARBA00004651"/>
    </source>
</evidence>
<keyword evidence="12" id="KW-1185">Reference proteome</keyword>
<comment type="subcellular location">
    <subcellularLocation>
        <location evidence="1 8">Cell membrane</location>
        <topology evidence="1 8">Multi-pass membrane protein</topology>
    </subcellularLocation>
</comment>
<keyword evidence="6 8" id="KW-1133">Transmembrane helix</keyword>
<dbReference type="InterPro" id="IPR010065">
    <property type="entry name" value="AA_ABC_transptr_permease_3TM"/>
</dbReference>
<evidence type="ECO:0000313" key="13">
    <source>
        <dbReference type="Proteomes" id="UP001500962"/>
    </source>
</evidence>
<dbReference type="GO" id="GO:0043190">
    <property type="term" value="C:ATP-binding cassette (ABC) transporter complex"/>
    <property type="evidence" value="ECO:0007669"/>
    <property type="project" value="InterPro"/>
</dbReference>
<dbReference type="KEGG" id="hdo:MUK72_00450"/>
<keyword evidence="3" id="KW-1003">Cell membrane</keyword>
<dbReference type="InterPro" id="IPR043429">
    <property type="entry name" value="ArtM/GltK/GlnP/TcyL/YhdX-like"/>
</dbReference>
<organism evidence="10 13">
    <name type="scientific">Halococcus dombrowskii</name>
    <dbReference type="NCBI Taxonomy" id="179637"/>
    <lineage>
        <taxon>Archaea</taxon>
        <taxon>Methanobacteriati</taxon>
        <taxon>Methanobacteriota</taxon>
        <taxon>Stenosarchaea group</taxon>
        <taxon>Halobacteria</taxon>
        <taxon>Halobacteriales</taxon>
        <taxon>Halococcaceae</taxon>
        <taxon>Halococcus</taxon>
    </lineage>
</organism>
<dbReference type="NCBIfam" id="TIGR01726">
    <property type="entry name" value="HEQRo_perm_3TM"/>
    <property type="match status" value="1"/>
</dbReference>
<dbReference type="GeneID" id="71760272"/>
<dbReference type="InterPro" id="IPR000515">
    <property type="entry name" value="MetI-like"/>
</dbReference>
<comment type="similarity">
    <text evidence="8">Belongs to the binding-protein-dependent transport system permease family.</text>
</comment>
<dbReference type="SUPFAM" id="SSF161098">
    <property type="entry name" value="MetI-like"/>
    <property type="match status" value="1"/>
</dbReference>
<reference evidence="11" key="2">
    <citation type="submission" date="2022-04" db="EMBL/GenBank/DDBJ databases">
        <title>Sequencing and genomic assembly of Halococcus dombrowskii.</title>
        <authorList>
            <person name="Lim S.W."/>
            <person name="MacLea K.S."/>
        </authorList>
    </citation>
    <scope>NUCLEOTIDE SEQUENCE</scope>
    <source>
        <strain evidence="11">H4</strain>
    </source>
</reference>
<dbReference type="PROSITE" id="PS50928">
    <property type="entry name" value="ABC_TM1"/>
    <property type="match status" value="1"/>
</dbReference>
<evidence type="ECO:0000313" key="10">
    <source>
        <dbReference type="EMBL" id="GAA0475337.1"/>
    </source>
</evidence>
<proteinExistence type="inferred from homology"/>
<dbReference type="Proteomes" id="UP000830542">
    <property type="component" value="Chromosome"/>
</dbReference>
<keyword evidence="7 8" id="KW-0472">Membrane</keyword>
<evidence type="ECO:0000313" key="11">
    <source>
        <dbReference type="EMBL" id="UOO95206.1"/>
    </source>
</evidence>
<evidence type="ECO:0000256" key="2">
    <source>
        <dbReference type="ARBA" id="ARBA00022448"/>
    </source>
</evidence>
<dbReference type="GO" id="GO:0006865">
    <property type="term" value="P:amino acid transport"/>
    <property type="evidence" value="ECO:0007669"/>
    <property type="project" value="UniProtKB-KW"/>
</dbReference>
<feature type="domain" description="ABC transmembrane type-1" evidence="9">
    <location>
        <begin position="52"/>
        <end position="242"/>
    </location>
</feature>
<keyword evidence="4 8" id="KW-0812">Transmembrane</keyword>
<evidence type="ECO:0000256" key="5">
    <source>
        <dbReference type="ARBA" id="ARBA00022970"/>
    </source>
</evidence>
<keyword evidence="5" id="KW-0029">Amino-acid transport</keyword>
<dbReference type="CDD" id="cd06261">
    <property type="entry name" value="TM_PBP2"/>
    <property type="match status" value="1"/>
</dbReference>